<evidence type="ECO:0000313" key="1">
    <source>
        <dbReference type="EMBL" id="KXK25800.1"/>
    </source>
</evidence>
<sequence>MAKQLVFVYDNRAPLEGAVKTIVGLSNYGDIVYRRHSVAERALEVAARVNGVVLFRLDSDDQTDDLLKLLEEHEDRAVVHFYSSTVISDEKSFTTLLAKCAFVNETMIADRREPRMVVLSSVADYRLFLAARSHSEPKKLKDEFADTPEIEPHDCLVSISRYENFLQFFSGAFDARHFNSFDIDDYTVTKTFCRQEQDEGRVYLLSVSSRGSEDLVCTAVRIQRR</sequence>
<reference evidence="1 2" key="1">
    <citation type="submission" date="2015-02" db="EMBL/GenBank/DDBJ databases">
        <title>Improved understanding of the partial-nitritation anammox process through 23 genomes representing the majority of the microbial community.</title>
        <authorList>
            <person name="Speth D.R."/>
            <person name="In T Zandt M."/>
            <person name="Guerrero Cruz S."/>
            <person name="Jetten M.S."/>
            <person name="Dutilh B.E."/>
        </authorList>
    </citation>
    <scope>NUCLEOTIDE SEQUENCE [LARGE SCALE GENOMIC DNA]</scope>
    <source>
        <strain evidence="1">OLB20</strain>
    </source>
</reference>
<dbReference type="STRING" id="1617426.TR69_WS6001001406"/>
<dbReference type="AlphaFoldDB" id="A0A136LVW3"/>
<evidence type="ECO:0000313" key="2">
    <source>
        <dbReference type="Proteomes" id="UP000070457"/>
    </source>
</evidence>
<proteinExistence type="predicted"/>
<comment type="caution">
    <text evidence="1">The sequence shown here is derived from an EMBL/GenBank/DDBJ whole genome shotgun (WGS) entry which is preliminary data.</text>
</comment>
<organism evidence="1 2">
    <name type="scientific">candidate division WS6 bacterium OLB20</name>
    <dbReference type="NCBI Taxonomy" id="1617426"/>
    <lineage>
        <taxon>Bacteria</taxon>
        <taxon>Candidatus Dojkabacteria</taxon>
    </lineage>
</organism>
<gene>
    <name evidence="1" type="ORF">TR69_WS6001001406</name>
</gene>
<dbReference type="Proteomes" id="UP000070457">
    <property type="component" value="Unassembled WGS sequence"/>
</dbReference>
<name>A0A136LVW3_9BACT</name>
<protein>
    <submittedName>
        <fullName evidence="1">Uncharacterized protein</fullName>
    </submittedName>
</protein>
<accession>A0A136LVW3</accession>
<dbReference type="EMBL" id="JYNZ01000006">
    <property type="protein sequence ID" value="KXK25800.1"/>
    <property type="molecule type" value="Genomic_DNA"/>
</dbReference>